<keyword evidence="2" id="KW-1185">Reference proteome</keyword>
<dbReference type="EMBL" id="JQZW01000008">
    <property type="protein sequence ID" value="KGN97963.1"/>
    <property type="molecule type" value="Genomic_DNA"/>
</dbReference>
<proteinExistence type="predicted"/>
<name>A0A0A2G3W5_9PORP</name>
<accession>A0A0A2G3W5</accession>
<dbReference type="AlphaFoldDB" id="A0A0A2G3W5"/>
<gene>
    <name evidence="1" type="ORF">HQ36_03280</name>
</gene>
<dbReference type="Pfam" id="PF11013">
    <property type="entry name" value="DUF2851"/>
    <property type="match status" value="1"/>
</dbReference>
<comment type="caution">
    <text evidence="1">The sequence shown here is derived from an EMBL/GenBank/DDBJ whole genome shotgun (WGS) entry which is preliminary data.</text>
</comment>
<organism evidence="1 2">
    <name type="scientific">Porphyromonas gingivicanis</name>
    <dbReference type="NCBI Taxonomy" id="266762"/>
    <lineage>
        <taxon>Bacteria</taxon>
        <taxon>Pseudomonadati</taxon>
        <taxon>Bacteroidota</taxon>
        <taxon>Bacteroidia</taxon>
        <taxon>Bacteroidales</taxon>
        <taxon>Porphyromonadaceae</taxon>
        <taxon>Porphyromonas</taxon>
    </lineage>
</organism>
<evidence type="ECO:0000313" key="2">
    <source>
        <dbReference type="Proteomes" id="UP000030134"/>
    </source>
</evidence>
<evidence type="ECO:0000313" key="1">
    <source>
        <dbReference type="EMBL" id="KGN97963.1"/>
    </source>
</evidence>
<dbReference type="InterPro" id="IPR021272">
    <property type="entry name" value="DUF2851"/>
</dbReference>
<dbReference type="Proteomes" id="UP000030134">
    <property type="component" value="Unassembled WGS sequence"/>
</dbReference>
<dbReference type="STRING" id="266762.HQ36_03280"/>
<dbReference type="eggNOG" id="ENOG502Z7XW">
    <property type="taxonomic scope" value="Bacteria"/>
</dbReference>
<evidence type="ECO:0008006" key="3">
    <source>
        <dbReference type="Google" id="ProtNLM"/>
    </source>
</evidence>
<protein>
    <recommendedName>
        <fullName evidence="3">DUF2851 domain-containing protein</fullName>
    </recommendedName>
</protein>
<reference evidence="1 2" key="1">
    <citation type="submission" date="2014-08" db="EMBL/GenBank/DDBJ databases">
        <title>Porphyromonas gingivicanis strain:COT-022_OH1391 Genome sequencing.</title>
        <authorList>
            <person name="Wallis C."/>
            <person name="Deusch O."/>
            <person name="O'Flynn C."/>
            <person name="Davis I."/>
            <person name="Jospin G."/>
            <person name="Darling A.E."/>
            <person name="Coil D.A."/>
            <person name="Alexiev A."/>
            <person name="Horsfall A."/>
            <person name="Kirkwood N."/>
            <person name="Harris S."/>
            <person name="Eisen J.A."/>
        </authorList>
    </citation>
    <scope>NUCLEOTIDE SEQUENCE [LARGE SCALE GENOMIC DNA]</scope>
    <source>
        <strain evidence="2">COT-022 OH1391</strain>
    </source>
</reference>
<sequence>MQQSEQLLQFVWHQRLYESLSFFNTEEYVHPHPIEILNPGSPNPNAGPDFFNARVRIGAIIWAGNVEIHRYASDWYKHGHHKDPLYDNTILHVILENDRPVLGRLSGLPIFSCVMKVSDSQIEALSLVSSQKHSPLRCAGGLQSIPSHIEKGWKETLFKERMEGKMLRIGEIYASTHQDISETLHILIMRYWGTKVNNDAFEAIARSLPMRVIRKHTDRLDQLEALYLGQGGLLEGEPTDEYFAHLQEEYTFLQAKYQLTPLASHRLRLLRLRPSVFPHRRLAQMAMLRHQYPLLESVFAELDDSKRVLEIFSLEPSEYWRRHYRFGKLSARAIGKPSRSSSDIMLINVLLPYRLFLSQQNTSPISMEAIQRSLEKIRPESNSITRLFSAEGISIENAFEGQAMIELWENYCSVQKCDICPWKNRA</sequence>